<feature type="domain" description="Disease resistance protein winged helix" evidence="9">
    <location>
        <begin position="479"/>
        <end position="553"/>
    </location>
</feature>
<name>Q0DCX0_ORYSJ</name>
<evidence type="ECO:0000259" key="10">
    <source>
        <dbReference type="Pfam" id="PF25019"/>
    </source>
</evidence>
<protein>
    <submittedName>
        <fullName evidence="11">Os06g0279900 protein</fullName>
    </submittedName>
</protein>
<dbReference type="InterPro" id="IPR056789">
    <property type="entry name" value="LRR_R13L1-DRL21"/>
</dbReference>
<keyword evidence="6" id="KW-0067">ATP-binding</keyword>
<keyword evidence="3" id="KW-0677">Repeat</keyword>
<dbReference type="GO" id="GO:0002758">
    <property type="term" value="P:innate immune response-activating signaling pathway"/>
    <property type="evidence" value="ECO:0007669"/>
    <property type="project" value="UniProtKB-ARBA"/>
</dbReference>
<dbReference type="InterPro" id="IPR032675">
    <property type="entry name" value="LRR_dom_sf"/>
</dbReference>
<dbReference type="GO" id="GO:0042742">
    <property type="term" value="P:defense response to bacterium"/>
    <property type="evidence" value="ECO:0007669"/>
    <property type="project" value="UniProtKB-ARBA"/>
</dbReference>
<gene>
    <name evidence="11" type="ordered locus">Os06g0279900</name>
    <name evidence="12" type="ORF">OsJ_20972</name>
</gene>
<dbReference type="Gene3D" id="1.10.10.10">
    <property type="entry name" value="Winged helix-like DNA-binding domain superfamily/Winged helix DNA-binding domain"/>
    <property type="match status" value="1"/>
</dbReference>
<dbReference type="Pfam" id="PF25019">
    <property type="entry name" value="LRR_R13L1-DRL21"/>
    <property type="match status" value="1"/>
</dbReference>
<dbReference type="GO" id="GO:0009626">
    <property type="term" value="P:plant-type hypersensitive response"/>
    <property type="evidence" value="ECO:0007669"/>
    <property type="project" value="UniProtKB-ARBA"/>
</dbReference>
<evidence type="ECO:0000256" key="3">
    <source>
        <dbReference type="ARBA" id="ARBA00022737"/>
    </source>
</evidence>
<dbReference type="GO" id="GO:0043531">
    <property type="term" value="F:ADP binding"/>
    <property type="evidence" value="ECO:0007669"/>
    <property type="project" value="InterPro"/>
</dbReference>
<dbReference type="PRINTS" id="PR00364">
    <property type="entry name" value="DISEASERSIST"/>
</dbReference>
<evidence type="ECO:0000313" key="11">
    <source>
        <dbReference type="EMBL" id="BAF19303.1"/>
    </source>
</evidence>
<evidence type="ECO:0000256" key="1">
    <source>
        <dbReference type="ARBA" id="ARBA00008894"/>
    </source>
</evidence>
<dbReference type="InterPro" id="IPR058922">
    <property type="entry name" value="WHD_DRP"/>
</dbReference>
<feature type="domain" description="Disease resistance N-terminal" evidence="8">
    <location>
        <begin position="18"/>
        <end position="105"/>
    </location>
</feature>
<evidence type="ECO:0000256" key="6">
    <source>
        <dbReference type="ARBA" id="ARBA00022840"/>
    </source>
</evidence>
<feature type="domain" description="NB-ARC" evidence="7">
    <location>
        <begin position="236"/>
        <end position="367"/>
    </location>
</feature>
<organism evidence="12">
    <name type="scientific">Oryza sativa subsp. japonica</name>
    <name type="common">Rice</name>
    <dbReference type="NCBI Taxonomy" id="39947"/>
    <lineage>
        <taxon>Eukaryota</taxon>
        <taxon>Viridiplantae</taxon>
        <taxon>Streptophyta</taxon>
        <taxon>Embryophyta</taxon>
        <taxon>Tracheophyta</taxon>
        <taxon>Spermatophyta</taxon>
        <taxon>Magnoliopsida</taxon>
        <taxon>Liliopsida</taxon>
        <taxon>Poales</taxon>
        <taxon>Poaceae</taxon>
        <taxon>BOP clade</taxon>
        <taxon>Oryzoideae</taxon>
        <taxon>Oryzeae</taxon>
        <taxon>Oryzinae</taxon>
        <taxon>Oryza</taxon>
        <taxon>Oryza sativa</taxon>
    </lineage>
</organism>
<dbReference type="FunFam" id="1.10.10.10:FF:000322">
    <property type="entry name" value="Probable disease resistance protein At1g63360"/>
    <property type="match status" value="1"/>
</dbReference>
<dbReference type="EMBL" id="CM000143">
    <property type="protein sequence ID" value="EAZ36628.1"/>
    <property type="molecule type" value="Genomic_DNA"/>
</dbReference>
<dbReference type="SUPFAM" id="SSF52058">
    <property type="entry name" value="L domain-like"/>
    <property type="match status" value="1"/>
</dbReference>
<dbReference type="InterPro" id="IPR002182">
    <property type="entry name" value="NB-ARC"/>
</dbReference>
<dbReference type="SUPFAM" id="SSF52540">
    <property type="entry name" value="P-loop containing nucleoside triphosphate hydrolases"/>
    <property type="match status" value="1"/>
</dbReference>
<reference evidence="11" key="3">
    <citation type="journal article" date="2006" name="Nucleic Acids Res.">
        <title>The Rice Annotation Project Database (RAP-DB): hub for Oryza sativa ssp. japonica genome information.</title>
        <authorList>
            <person name="Ohyanagi H."/>
            <person name="Tanaka T."/>
            <person name="Sakai H."/>
            <person name="Shigemoto Y."/>
            <person name="Yamaguchi K."/>
            <person name="Habara T."/>
            <person name="Fujii Y."/>
            <person name="Antonio B.A."/>
            <person name="Nagamura Y."/>
            <person name="Imanishi T."/>
            <person name="Ikeo K."/>
            <person name="Itoh T."/>
            <person name="Gojobori T."/>
            <person name="Sasaki T."/>
        </authorList>
    </citation>
    <scope>NUCLEOTIDE SEQUENCE</scope>
</reference>
<dbReference type="Pfam" id="PF23559">
    <property type="entry name" value="WHD_DRP"/>
    <property type="match status" value="1"/>
</dbReference>
<keyword evidence="2" id="KW-0433">Leucine-rich repeat</keyword>
<reference evidence="11" key="8">
    <citation type="submission" date="2012-08" db="EMBL/GenBank/DDBJ databases">
        <title>Oryza sativa nipponbare(GA3) genomic DNA, chromosome 6.</title>
        <authorList>
            <consortium name="IRGSP(International Rice Genome Sequencing Project)"/>
        </authorList>
    </citation>
    <scope>NUCLEOTIDE SEQUENCE</scope>
</reference>
<reference evidence="11" key="4">
    <citation type="journal article" date="2007" name="Genome Res.">
        <title>Curated Genome Annotation of Oryza sativa ssp. japonica and Comparative Genome Analysis with Arabidopsis thaliana.</title>
        <authorList>
            <consortium name="The Rice Annotation Project (RAP)"/>
            <person name="Itoh T."/>
            <person name="Tanaka T."/>
            <person name="Barrero R.A."/>
            <person name="Yamasaki C."/>
            <person name="Fujii Y."/>
            <person name="Hilton P.B."/>
            <person name="Antonio B.A."/>
            <person name="Aono H."/>
            <person name="Apweiler R."/>
            <person name="Bruskiewich R."/>
            <person name="Bureau T."/>
            <person name="Burr F."/>
            <person name="Costa de Oliveira A."/>
            <person name="Fuks G."/>
            <person name="Habara T."/>
            <person name="Haberer G."/>
            <person name="Han B."/>
            <person name="Harada E."/>
            <person name="Hiraki A.T."/>
            <person name="Hirochika H."/>
            <person name="Hoen D."/>
            <person name="Hokari H."/>
            <person name="Hosokawa S."/>
            <person name="Hsing Y."/>
            <person name="Ikawa H."/>
            <person name="Ikeo K."/>
            <person name="Imanishi T."/>
            <person name="Ito Y."/>
            <person name="Jaiswal P."/>
            <person name="Kanno M."/>
            <person name="Kawahara Y."/>
            <person name="Kawamura T."/>
            <person name="Kawashima H."/>
            <person name="Khurana J.P."/>
            <person name="Kikuchi S."/>
            <person name="Komatsu S."/>
            <person name="Koyanagi K.O."/>
            <person name="Kubooka H."/>
            <person name="Lieberherr D."/>
            <person name="Lin Y.C."/>
            <person name="Lonsdale D."/>
            <person name="Matsumoto T."/>
            <person name="Matsuya A."/>
            <person name="McCombie W.R."/>
            <person name="Messing J."/>
            <person name="Miyao A."/>
            <person name="Mulder N."/>
            <person name="Nagamura Y."/>
            <person name="Nam J."/>
            <person name="Namiki N."/>
            <person name="Numa H."/>
            <person name="Nurimoto S."/>
            <person name="O'donovan C."/>
            <person name="Ohyanagi H."/>
            <person name="Okido T."/>
            <person name="Oota S."/>
            <person name="Osato N."/>
            <person name="Palmer L.E."/>
            <person name="Quetier F."/>
            <person name="Raghuvanshi S."/>
            <person name="Saichi N."/>
            <person name="Sakai H."/>
            <person name="Sakai Y."/>
            <person name="Sakata K."/>
            <person name="Sakurai T."/>
            <person name="Sato F."/>
            <person name="Sato Y."/>
            <person name="Schoof H."/>
            <person name="Seki M."/>
            <person name="Shibata M."/>
            <person name="Shimizu Y."/>
            <person name="Shinozaki K."/>
            <person name="Shinso Y."/>
            <person name="Singh N.K."/>
            <person name="Smith-White B."/>
            <person name="Takeda J."/>
            <person name="Tanino M."/>
            <person name="Tatusova T."/>
            <person name="Thongjuea S."/>
            <person name="Todokoro F."/>
            <person name="Tsugane M."/>
            <person name="Tyagi A.K."/>
            <person name="Vanavichit A."/>
            <person name="Wang A."/>
            <person name="Wing R.A."/>
            <person name="Yamaguchi K."/>
            <person name="Yamamoto M."/>
            <person name="Yamamoto N."/>
            <person name="Yu Y."/>
            <person name="Zhang H."/>
            <person name="Zhao Q."/>
            <person name="Higo K."/>
            <person name="Burr B."/>
            <person name="Gojobori T."/>
            <person name="Sasaki T."/>
        </authorList>
    </citation>
    <scope>NUCLEOTIDE SEQUENCE</scope>
</reference>
<evidence type="ECO:0000256" key="4">
    <source>
        <dbReference type="ARBA" id="ARBA00022741"/>
    </source>
</evidence>
<reference evidence="11" key="9">
    <citation type="submission" date="2012-08" db="EMBL/GenBank/DDBJ databases">
        <title>The Second Rice Annotation Project Meeting (RAP2).</title>
        <authorList>
            <consortium name="The Rice Annotation Project (RAP)"/>
        </authorList>
    </citation>
    <scope>NUCLEOTIDE SEQUENCE</scope>
</reference>
<dbReference type="GO" id="GO:0005524">
    <property type="term" value="F:ATP binding"/>
    <property type="evidence" value="ECO:0007669"/>
    <property type="project" value="UniProtKB-KW"/>
</dbReference>
<sequence length="964" mass="109459">MVEPVTASAAVGWGISAVGWVVSPIITKLLGEGFSFLGFETKEKLKELETKVLELQMLREVVEESPHRARLMKWSEELKSALYDAEDIFDDVEYNRLERRILSESDDMQESDFRARPALSCVKGKQLLIIYARNEYGQNSTLDKKVCGTSSDHHGMSKSKLKKILGNIEKIINEGHDILKLLDLKKAVATNSRAAVTTSAPPNVVFGRDEDRNKVIAMLHDRSGDEQPNSSSALNYSVIGIYGIAGSGKSTLAQYVIAHEKELRREKSPGHFDLIMWVHVSQKFSVNAIFTEMLDAATERGGHQFSNLDTLQQKLEEELNGKKILLVLDDVWYHDSVSQLQLEKIVSPLNVGSAGSKILVTSRSKDALVALGAVRRIPISELNDSVFLELFMHSALSGANIDERDRNVFAEIGRGIANKLRKSPLAAKLVGGQLRMRPDVDFWRDAGNRDLLKDTRGALWWSYQHLDEQVRRCFAYCSIFPRRHRLKREELIKLWVAEGFIETTGEGGEEEALAGKYFEQLVSSSFLQPGVNQEGVFHSFEYFTIHDLLHDIAEEVSRSDCFRVEDGWKGVIPPNVRHISIETYSRAIIQKVLEMENLRTLIIYSVKTEMLIEEKEFEDMFTRLRKLRVLHLVTATTSNTFSFPASIEKLKHLRYLSLQTGEAVKLHLSSQTDESVKLILPGTFTKLYHMQVLDFIGNTDLVFSAGKEMSNLINLRHLISFTSMNFPNIGRLTLLQTLKFFTVKKEPGYELQQLKHLKNLQGKLQIDGLQNVHSKNEAVEANLAGKECLKELSLFWEDESSNPNEQEEVIEGLQPPMGLQNLEIFRYQGSRYPSWMVDKQTGLKNLRVLALSNCRQLKPAPELFELLVHLQSFSLCGCSWDTLPDNMEQLMSLQNLMIYLCTNLLSLPTLPRSLAHLVIGNCDPWFTRSCQTIAHENWQKVQHIPNKEIFCDGALFAILRQRNH</sequence>
<reference evidence="12" key="7">
    <citation type="submission" date="2008-12" db="EMBL/GenBank/DDBJ databases">
        <title>Improved gene annotation of the rice (Oryza sativa) genomes.</title>
        <authorList>
            <person name="Wang J."/>
            <person name="Li R."/>
            <person name="Fan W."/>
            <person name="Huang Q."/>
            <person name="Zhang J."/>
            <person name="Zhou Y."/>
            <person name="Hu Y."/>
            <person name="Zi S."/>
            <person name="Li J."/>
            <person name="Ni P."/>
            <person name="Zheng H."/>
            <person name="Zhang Y."/>
            <person name="Zhao M."/>
            <person name="Hao Q."/>
            <person name="McDermott J."/>
            <person name="Samudrala R."/>
            <person name="Kristiansen K."/>
            <person name="Wong G.K.-S."/>
        </authorList>
    </citation>
    <scope>NUCLEOTIDE SEQUENCE</scope>
</reference>
<accession>Q0DCX0</accession>
<dbReference type="Pfam" id="PF00931">
    <property type="entry name" value="NB-ARC"/>
    <property type="match status" value="1"/>
</dbReference>
<feature type="domain" description="R13L1/DRL21-like LRR repeat region" evidence="10">
    <location>
        <begin position="751"/>
        <end position="875"/>
    </location>
</feature>
<dbReference type="KEGG" id="dosa:Os06g0279900"/>
<dbReference type="InterPro" id="IPR036388">
    <property type="entry name" value="WH-like_DNA-bd_sf"/>
</dbReference>
<evidence type="ECO:0000256" key="5">
    <source>
        <dbReference type="ARBA" id="ARBA00022821"/>
    </source>
</evidence>
<dbReference type="HOGENOM" id="CLU_000837_8_0_1"/>
<dbReference type="Proteomes" id="UP000000763">
    <property type="component" value="Chromosome 6"/>
</dbReference>
<reference evidence="11" key="5">
    <citation type="journal article" date="2008" name="Nucleic Acids Res.">
        <title>The Rice Annotation Project Database (RAP-DB): 2008 update.</title>
        <authorList>
            <consortium name="The Rice Annotation Project (RAP)"/>
            <person name="Tanaka T."/>
            <person name="Antonio B.A."/>
            <person name="Kikuchi S."/>
            <person name="Matsumoto T."/>
            <person name="Nagamura Y."/>
            <person name="Numa H."/>
            <person name="Sakai H."/>
            <person name="Wu J."/>
            <person name="Itoh T."/>
            <person name="Sasaki T."/>
            <person name="Aono R."/>
            <person name="Fujii Y."/>
            <person name="Habara T."/>
            <person name="Harada E."/>
            <person name="Kanno M."/>
            <person name="Kawahara Y."/>
            <person name="Kawashima H."/>
            <person name="Kubooka H."/>
            <person name="Matsuya A."/>
            <person name="Nakaoka H."/>
            <person name="Saichi N."/>
            <person name="Sanbonmatsu R."/>
            <person name="Sato Y."/>
            <person name="Shinso Y."/>
            <person name="Suzuki M."/>
            <person name="Takeda J."/>
            <person name="Tanino M."/>
            <person name="Todokoro F."/>
            <person name="Yamaguchi K."/>
            <person name="Yamamoto N."/>
            <person name="Yamasaki C."/>
            <person name="Imanishi T."/>
            <person name="Okido T."/>
            <person name="Tada M."/>
            <person name="Ikeo K."/>
            <person name="Tateno Y."/>
            <person name="Gojobori T."/>
            <person name="Lin Y.C."/>
            <person name="Wei F.J."/>
            <person name="Hsing Y.I."/>
            <person name="Zhao Q."/>
            <person name="Han B."/>
            <person name="Kramer M.R."/>
            <person name="McCombie R.W."/>
            <person name="Lonsdale D."/>
            <person name="O'Donovan C.C."/>
            <person name="Whitfield E.J."/>
            <person name="Apweiler R."/>
            <person name="Koyanagi K.O."/>
            <person name="Khurana J.P."/>
            <person name="Raghuvanshi S."/>
            <person name="Singh N.K."/>
            <person name="Tyagi A.K."/>
            <person name="Haberer G."/>
            <person name="Fujisawa M."/>
            <person name="Hosokawa S."/>
            <person name="Ito Y."/>
            <person name="Ikawa H."/>
            <person name="Shibata M."/>
            <person name="Yamamoto M."/>
            <person name="Bruskiewich R.M."/>
            <person name="Hoen D.R."/>
            <person name="Bureau TE."/>
            <person name="Namiki N."/>
            <person name="Ohyanagi H."/>
            <person name="Sakai Y."/>
            <person name="Nobushima S."/>
            <person name="Sakata K."/>
            <person name="Barrero R.A."/>
            <person name="Sato Y."/>
            <person name="Souvorov A."/>
            <person name="Smith-White B."/>
            <person name="Tatusova T."/>
            <person name="An S."/>
            <person name="An G."/>
            <person name="OOta S."/>
            <person name="Fuks G."/>
            <person name="Messing J."/>
            <person name="Christie K.R."/>
            <person name="Lieberherr D."/>
            <person name="Kim H."/>
            <person name="Zuccolo A."/>
            <person name="Wing R.A."/>
            <person name="Nobuta K."/>
            <person name="Green P.J."/>
            <person name="Lu C."/>
            <person name="Meyers BC."/>
            <person name="Chaparro C."/>
            <person name="Piegu B."/>
            <person name="Panaud O."/>
            <person name="Echeverria M."/>
        </authorList>
    </citation>
    <scope>NUCLEOTIDE SEQUENCE</scope>
</reference>
<reference evidence="12" key="2">
    <citation type="journal article" date="2005" name="PLoS Biol.">
        <title>The genomes of Oryza sativa: a history of duplications.</title>
        <authorList>
            <person name="Yu J."/>
            <person name="Wang J."/>
            <person name="Lin W."/>
            <person name="Li S."/>
            <person name="Li H."/>
            <person name="Zhou J."/>
            <person name="Ni P."/>
            <person name="Dong W."/>
            <person name="Hu S."/>
            <person name="Zeng C."/>
            <person name="Zhang J."/>
            <person name="Zhang Y."/>
            <person name="Li R."/>
            <person name="Xu Z."/>
            <person name="Li S."/>
            <person name="Li X."/>
            <person name="Zheng H."/>
            <person name="Cong L."/>
            <person name="Lin L."/>
            <person name="Yin J."/>
            <person name="Geng J."/>
            <person name="Li G."/>
            <person name="Shi J."/>
            <person name="Liu J."/>
            <person name="Lv H."/>
            <person name="Li J."/>
            <person name="Wang J."/>
            <person name="Deng Y."/>
            <person name="Ran L."/>
            <person name="Shi X."/>
            <person name="Wang X."/>
            <person name="Wu Q."/>
            <person name="Li C."/>
            <person name="Ren X."/>
            <person name="Wang J."/>
            <person name="Wang X."/>
            <person name="Li D."/>
            <person name="Liu D."/>
            <person name="Zhang X."/>
            <person name="Ji Z."/>
            <person name="Zhao W."/>
            <person name="Sun Y."/>
            <person name="Zhang Z."/>
            <person name="Bao J."/>
            <person name="Han Y."/>
            <person name="Dong L."/>
            <person name="Ji J."/>
            <person name="Chen P."/>
            <person name="Wu S."/>
            <person name="Liu J."/>
            <person name="Xiao Y."/>
            <person name="Bu D."/>
            <person name="Tan J."/>
            <person name="Yang L."/>
            <person name="Ye C."/>
            <person name="Zhang J."/>
            <person name="Xu J."/>
            <person name="Zhou Y."/>
            <person name="Yu Y."/>
            <person name="Zhang B."/>
            <person name="Zhuang S."/>
            <person name="Wei H."/>
            <person name="Liu B."/>
            <person name="Lei M."/>
            <person name="Yu H."/>
            <person name="Li Y."/>
            <person name="Xu H."/>
            <person name="Wei S."/>
            <person name="He X."/>
            <person name="Fang L."/>
            <person name="Zhang Z."/>
            <person name="Zhang Y."/>
            <person name="Huang X."/>
            <person name="Su Z."/>
            <person name="Tong W."/>
            <person name="Li J."/>
            <person name="Tong Z."/>
            <person name="Li S."/>
            <person name="Ye J."/>
            <person name="Wang L."/>
            <person name="Fang L."/>
            <person name="Lei T."/>
            <person name="Chen C."/>
            <person name="Chen H."/>
            <person name="Xu Z."/>
            <person name="Li H."/>
            <person name="Huang H."/>
            <person name="Zhang F."/>
            <person name="Xu H."/>
            <person name="Li N."/>
            <person name="Zhao C."/>
            <person name="Li S."/>
            <person name="Dong L."/>
            <person name="Huang Y."/>
            <person name="Li L."/>
            <person name="Xi Y."/>
            <person name="Qi Q."/>
            <person name="Li W."/>
            <person name="Zhang B."/>
            <person name="Hu W."/>
            <person name="Zhang Y."/>
            <person name="Tian X."/>
            <person name="Jiao Y."/>
            <person name="Liang X."/>
            <person name="Jin J."/>
            <person name="Gao L."/>
            <person name="Zheng W."/>
            <person name="Hao B."/>
            <person name="Liu S."/>
            <person name="Wang W."/>
            <person name="Yuan L."/>
            <person name="Cao M."/>
            <person name="McDermott J."/>
            <person name="Samudrala R."/>
            <person name="Wang J."/>
            <person name="Wong G.K."/>
            <person name="Yang H."/>
        </authorList>
    </citation>
    <scope>NUCLEOTIDE SEQUENCE [LARGE SCALE GENOMIC DNA]</scope>
</reference>
<evidence type="ECO:0000256" key="2">
    <source>
        <dbReference type="ARBA" id="ARBA00022614"/>
    </source>
</evidence>
<dbReference type="AlphaFoldDB" id="Q0DCX0"/>
<dbReference type="Proteomes" id="UP000007752">
    <property type="component" value="Chromosome 6"/>
</dbReference>
<dbReference type="Gene3D" id="3.40.50.300">
    <property type="entry name" value="P-loop containing nucleotide triphosphate hydrolases"/>
    <property type="match status" value="1"/>
</dbReference>
<reference evidence="13" key="6">
    <citation type="journal article" date="2008" name="Nucleic Acids Res.">
        <title>The rice annotation project database (RAP-DB): 2008 update.</title>
        <authorList>
            <consortium name="The rice annotation project (RAP)"/>
        </authorList>
    </citation>
    <scope>GENOME REANNOTATION</scope>
    <source>
        <strain evidence="13">cv. Nipponbare</strain>
    </source>
</reference>
<evidence type="ECO:0000259" key="8">
    <source>
        <dbReference type="Pfam" id="PF18052"/>
    </source>
</evidence>
<dbReference type="PANTHER" id="PTHR36766:SF64">
    <property type="entry name" value="OS12G0206100 PROTEIN"/>
    <property type="match status" value="1"/>
</dbReference>
<evidence type="ECO:0000259" key="7">
    <source>
        <dbReference type="Pfam" id="PF00931"/>
    </source>
</evidence>
<comment type="similarity">
    <text evidence="1">Belongs to the disease resistance NB-LRR family.</text>
</comment>
<dbReference type="Gene3D" id="3.80.10.10">
    <property type="entry name" value="Ribonuclease Inhibitor"/>
    <property type="match status" value="1"/>
</dbReference>
<dbReference type="InterPro" id="IPR041118">
    <property type="entry name" value="Rx_N"/>
</dbReference>
<keyword evidence="5" id="KW-0611">Plant defense</keyword>
<dbReference type="Pfam" id="PF18052">
    <property type="entry name" value="Rx_N"/>
    <property type="match status" value="1"/>
</dbReference>
<keyword evidence="4" id="KW-0547">Nucleotide-binding</keyword>
<evidence type="ECO:0000313" key="13">
    <source>
        <dbReference type="Proteomes" id="UP000000763"/>
    </source>
</evidence>
<evidence type="ECO:0000259" key="9">
    <source>
        <dbReference type="Pfam" id="PF23559"/>
    </source>
</evidence>
<dbReference type="EMBL" id="AP008212">
    <property type="protein sequence ID" value="BAF19303.1"/>
    <property type="molecule type" value="Genomic_DNA"/>
</dbReference>
<proteinExistence type="inferred from homology"/>
<evidence type="ECO:0000313" key="12">
    <source>
        <dbReference type="EMBL" id="EAZ36628.1"/>
    </source>
</evidence>
<dbReference type="PANTHER" id="PTHR36766">
    <property type="entry name" value="PLANT BROAD-SPECTRUM MILDEW RESISTANCE PROTEIN RPW8"/>
    <property type="match status" value="1"/>
</dbReference>
<reference evidence="11 13" key="1">
    <citation type="journal article" date="2005" name="Nature">
        <title>The map-based sequence of the rice genome.</title>
        <authorList>
            <consortium name="International rice genome sequencing project (IRGSP)"/>
            <person name="Matsumoto T."/>
            <person name="Wu J."/>
            <person name="Kanamori H."/>
            <person name="Katayose Y."/>
            <person name="Fujisawa M."/>
            <person name="Namiki N."/>
            <person name="Mizuno H."/>
            <person name="Yamamoto K."/>
            <person name="Antonio B.A."/>
            <person name="Baba T."/>
            <person name="Sakata K."/>
            <person name="Nagamura Y."/>
            <person name="Aoki H."/>
            <person name="Arikawa K."/>
            <person name="Arita K."/>
            <person name="Bito T."/>
            <person name="Chiden Y."/>
            <person name="Fujitsuka N."/>
            <person name="Fukunaka R."/>
            <person name="Hamada M."/>
            <person name="Harada C."/>
            <person name="Hayashi A."/>
            <person name="Hijishita S."/>
            <person name="Honda M."/>
            <person name="Hosokawa S."/>
            <person name="Ichikawa Y."/>
            <person name="Idonuma A."/>
            <person name="Iijima M."/>
            <person name="Ikeda M."/>
            <person name="Ikeno M."/>
            <person name="Ito K."/>
            <person name="Ito S."/>
            <person name="Ito T."/>
            <person name="Ito Y."/>
            <person name="Ito Y."/>
            <person name="Iwabuchi A."/>
            <person name="Kamiya K."/>
            <person name="Karasawa W."/>
            <person name="Kurita K."/>
            <person name="Katagiri S."/>
            <person name="Kikuta A."/>
            <person name="Kobayashi H."/>
            <person name="Kobayashi N."/>
            <person name="Machita K."/>
            <person name="Maehara T."/>
            <person name="Masukawa M."/>
            <person name="Mizubayashi T."/>
            <person name="Mukai Y."/>
            <person name="Nagasaki H."/>
            <person name="Nagata Y."/>
            <person name="Naito S."/>
            <person name="Nakashima M."/>
            <person name="Nakama Y."/>
            <person name="Nakamichi Y."/>
            <person name="Nakamura M."/>
            <person name="Meguro A."/>
            <person name="Negishi M."/>
            <person name="Ohta I."/>
            <person name="Ohta T."/>
            <person name="Okamoto M."/>
            <person name="Ono N."/>
            <person name="Saji S."/>
            <person name="Sakaguchi M."/>
            <person name="Sakai K."/>
            <person name="Shibata M."/>
            <person name="Shimokawa T."/>
            <person name="Song J."/>
            <person name="Takazaki Y."/>
            <person name="Terasawa K."/>
            <person name="Tsugane M."/>
            <person name="Tsuji K."/>
            <person name="Ueda S."/>
            <person name="Waki K."/>
            <person name="Yamagata H."/>
            <person name="Yamamoto M."/>
            <person name="Yamamoto S."/>
            <person name="Yamane H."/>
            <person name="Yoshiki S."/>
            <person name="Yoshihara R."/>
            <person name="Yukawa K."/>
            <person name="Zhong H."/>
            <person name="Yano M."/>
            <person name="Yuan Q."/>
            <person name="Ouyang S."/>
            <person name="Liu J."/>
            <person name="Jones K.M."/>
            <person name="Gansberger K."/>
            <person name="Moffat K."/>
            <person name="Hill J."/>
            <person name="Bera J."/>
            <person name="Fadrosh D."/>
            <person name="Jin S."/>
            <person name="Johri S."/>
            <person name="Kim M."/>
            <person name="Overton L."/>
            <person name="Reardon M."/>
            <person name="Tsitrin T."/>
            <person name="Vuong H."/>
            <person name="Weaver B."/>
            <person name="Ciecko A."/>
            <person name="Tallon L."/>
            <person name="Jackson J."/>
            <person name="Pai G."/>
            <person name="Aken S.V."/>
            <person name="Utterback T."/>
            <person name="Reidmuller S."/>
            <person name="Feldblyum T."/>
            <person name="Hsiao J."/>
            <person name="Zismann V."/>
            <person name="Iobst S."/>
            <person name="de Vazeille A.R."/>
            <person name="Buell C.R."/>
            <person name="Ying K."/>
            <person name="Li Y."/>
            <person name="Lu T."/>
            <person name="Huang Y."/>
            <person name="Zhao Q."/>
            <person name="Feng Q."/>
            <person name="Zhang L."/>
            <person name="Zhu J."/>
            <person name="Weng Q."/>
            <person name="Mu J."/>
            <person name="Lu Y."/>
            <person name="Fan D."/>
            <person name="Liu Y."/>
            <person name="Guan J."/>
            <person name="Zhang Y."/>
            <person name="Yu S."/>
            <person name="Liu X."/>
            <person name="Zhang Y."/>
            <person name="Hong G."/>
            <person name="Han B."/>
            <person name="Choisne N."/>
            <person name="Demange N."/>
            <person name="Orjeda G."/>
            <person name="Samain S."/>
            <person name="Cattolico L."/>
            <person name="Pelletier E."/>
            <person name="Couloux A."/>
            <person name="Segurens B."/>
            <person name="Wincker P."/>
            <person name="D'Hont A."/>
            <person name="Scarpelli C."/>
            <person name="Weissenbach J."/>
            <person name="Salanoubat M."/>
            <person name="Quetier F."/>
            <person name="Yu Y."/>
            <person name="Kim H.R."/>
            <person name="Rambo T."/>
            <person name="Currie J."/>
            <person name="Collura K."/>
            <person name="Luo M."/>
            <person name="Yang T."/>
            <person name="Ammiraju J.S.S."/>
            <person name="Engler F."/>
            <person name="Soderlund C."/>
            <person name="Wing R.A."/>
            <person name="Palmer L.E."/>
            <person name="de la Bastide M."/>
            <person name="Spiegel L."/>
            <person name="Nascimento L."/>
            <person name="Zutavern T."/>
            <person name="O'Shaughnessy A."/>
            <person name="Dike S."/>
            <person name="Dedhia N."/>
            <person name="Preston R."/>
            <person name="Balija V."/>
            <person name="McCombie W.R."/>
            <person name="Chow T."/>
            <person name="Chen H."/>
            <person name="Chung M."/>
            <person name="Chen C."/>
            <person name="Shaw J."/>
            <person name="Wu H."/>
            <person name="Hsiao K."/>
            <person name="Chao Y."/>
            <person name="Chu M."/>
            <person name="Cheng C."/>
            <person name="Hour A."/>
            <person name="Lee P."/>
            <person name="Lin S."/>
            <person name="Lin Y."/>
            <person name="Liou J."/>
            <person name="Liu S."/>
            <person name="Hsing Y."/>
            <person name="Raghuvanshi S."/>
            <person name="Mohanty A."/>
            <person name="Bharti A.K."/>
            <person name="Gaur A."/>
            <person name="Gupta V."/>
            <person name="Kumar D."/>
            <person name="Ravi V."/>
            <person name="Vij S."/>
            <person name="Kapur A."/>
            <person name="Khurana P."/>
            <person name="Khurana P."/>
            <person name="Khurana J.P."/>
            <person name="Tyagi A.K."/>
            <person name="Gaikwad K."/>
            <person name="Singh A."/>
            <person name="Dalal V."/>
            <person name="Srivastava S."/>
            <person name="Dixit A."/>
            <person name="Pal A.K."/>
            <person name="Ghazi I.A."/>
            <person name="Yadav M."/>
            <person name="Pandit A."/>
            <person name="Bhargava A."/>
            <person name="Sureshbabu K."/>
            <person name="Batra K."/>
            <person name="Sharma T.R."/>
            <person name="Mohapatra T."/>
            <person name="Singh N.K."/>
            <person name="Messing J."/>
            <person name="Nelson A.B."/>
            <person name="Fuks G."/>
            <person name="Kavchok S."/>
            <person name="Keizer G."/>
            <person name="Linton E."/>
            <person name="Llaca V."/>
            <person name="Song R."/>
            <person name="Tanyolac B."/>
            <person name="Young S."/>
            <person name="Ho-Il K."/>
            <person name="Hahn J.H."/>
            <person name="Sangsakoo G."/>
            <person name="Vanavichit A."/>
            <person name="de Mattos Luiz.A.T."/>
            <person name="Zimmer P.D."/>
            <person name="Malone G."/>
            <person name="Dellagostin O."/>
            <person name="de Oliveira A.C."/>
            <person name="Bevan M."/>
            <person name="Bancroft I."/>
            <person name="Minx P."/>
            <person name="Cordum H."/>
            <person name="Wilson R."/>
            <person name="Cheng Z."/>
            <person name="Jin W."/>
            <person name="Jiang J."/>
            <person name="Leong S.A."/>
            <person name="Iwama H."/>
            <person name="Gojobori T."/>
            <person name="Itoh T."/>
            <person name="Niimura Y."/>
            <person name="Fujii Y."/>
            <person name="Habara T."/>
            <person name="Sakai H."/>
            <person name="Sato Y."/>
            <person name="Wilson G."/>
            <person name="Kumar K."/>
            <person name="McCouch S."/>
            <person name="Juretic N."/>
            <person name="Hoen D."/>
            <person name="Wright S."/>
            <person name="Bruskiewich R."/>
            <person name="Bureau T."/>
            <person name="Miyao A."/>
            <person name="Hirochika H."/>
            <person name="Nishikawa T."/>
            <person name="Kadowaki K."/>
            <person name="Sugiura M."/>
            <person name="Burr B."/>
            <person name="Sasaki T."/>
        </authorList>
    </citation>
    <scope>NUCLEOTIDE SEQUENCE [LARGE SCALE GENOMIC DNA]</scope>
    <source>
        <strain evidence="13">cv. Nipponbare</strain>
    </source>
</reference>
<accession>A3BAN9</accession>
<dbReference type="InterPro" id="IPR027417">
    <property type="entry name" value="P-loop_NTPase"/>
</dbReference>